<evidence type="ECO:0000256" key="1">
    <source>
        <dbReference type="SAM" id="MobiDB-lite"/>
    </source>
</evidence>
<comment type="caution">
    <text evidence="2">The sequence shown here is derived from an EMBL/GenBank/DDBJ whole genome shotgun (WGS) entry which is preliminary data.</text>
</comment>
<reference evidence="2 3" key="1">
    <citation type="journal article" date="2019" name="Int. J. Syst. Evol. Microbiol.">
        <title>The Global Catalogue of Microorganisms (GCM) 10K type strain sequencing project: providing services to taxonomists for standard genome sequencing and annotation.</title>
        <authorList>
            <consortium name="The Broad Institute Genomics Platform"/>
            <consortium name="The Broad Institute Genome Sequencing Center for Infectious Disease"/>
            <person name="Wu L."/>
            <person name="Ma J."/>
        </authorList>
    </citation>
    <scope>NUCLEOTIDE SEQUENCE [LARGE SCALE GENOMIC DNA]</scope>
    <source>
        <strain evidence="2 3">JCM 4531</strain>
    </source>
</reference>
<evidence type="ECO:0000313" key="3">
    <source>
        <dbReference type="Proteomes" id="UP001499989"/>
    </source>
</evidence>
<feature type="region of interest" description="Disordered" evidence="1">
    <location>
        <begin position="296"/>
        <end position="321"/>
    </location>
</feature>
<sequence>MTSDSLTVETPAGTVLATAGPRSSDAVVFELGGAMRGSVHVTGTHHPQHWDRFTAVRACLGPVNAYQTTAPDDALPRLARGHSGYRGSLTLYPDVTDRPQVSVYPMETAAGHELSPKTAATLTAVLRACAEHVMQHEDLPAILTASQQRDTPALLRFLDWSVTHHRAEAARLEAEARAAHPARRAAVTAWWTVARWFTASPHLVLLVMLADYPGSLSRHISVMEWWAPYCLTDASREHDHARRAEIEAACLRNAQIRQRARDQNLVSPWLGEFPQIRGGCTPTQIPLLLIVREGAGTPPQPAPSRALHGPEATPDTGDRPTMRWLMTLGERPRPDLPRFAAIPALHQARALALVDDFDHLFPVLREWRQAYGDELTAWAVQVEADDVTDLPAQLVAGWEEEGDVIRLDTERGGYVRVADYRDTPARTGISAQAGAGLPVWTTSE</sequence>
<protein>
    <submittedName>
        <fullName evidence="2">Uncharacterized protein</fullName>
    </submittedName>
</protein>
<dbReference type="RefSeq" id="WP_246551004.1">
    <property type="nucleotide sequence ID" value="NZ_BAAASK010000038.1"/>
</dbReference>
<proteinExistence type="predicted"/>
<gene>
    <name evidence="2" type="ORF">GCM10010310_73250</name>
</gene>
<keyword evidence="3" id="KW-1185">Reference proteome</keyword>
<evidence type="ECO:0000313" key="2">
    <source>
        <dbReference type="EMBL" id="GAA2702460.1"/>
    </source>
</evidence>
<name>A0ABN3TIL7_9ACTN</name>
<dbReference type="Proteomes" id="UP001499989">
    <property type="component" value="Unassembled WGS sequence"/>
</dbReference>
<dbReference type="EMBL" id="BAAASK010000038">
    <property type="protein sequence ID" value="GAA2702460.1"/>
    <property type="molecule type" value="Genomic_DNA"/>
</dbReference>
<organism evidence="2 3">
    <name type="scientific">Streptomyces violaceolatus</name>
    <dbReference type="NCBI Taxonomy" id="67378"/>
    <lineage>
        <taxon>Bacteria</taxon>
        <taxon>Bacillati</taxon>
        <taxon>Actinomycetota</taxon>
        <taxon>Actinomycetes</taxon>
        <taxon>Kitasatosporales</taxon>
        <taxon>Streptomycetaceae</taxon>
        <taxon>Streptomyces</taxon>
        <taxon>Streptomyces violaceoruber group</taxon>
    </lineage>
</organism>
<accession>A0ABN3TIL7</accession>